<dbReference type="OrthoDB" id="6197729at2"/>
<reference evidence="1 2" key="1">
    <citation type="submission" date="2017-12" db="EMBL/GenBank/DDBJ databases">
        <title>Kangiella profundi FT102 completed genome.</title>
        <authorList>
            <person name="Xu J."/>
            <person name="Wang J."/>
            <person name="Lu Y."/>
        </authorList>
    </citation>
    <scope>NUCLEOTIDE SEQUENCE [LARGE SCALE GENOMIC DNA]</scope>
    <source>
        <strain evidence="1 2">FT102</strain>
    </source>
</reference>
<gene>
    <name evidence="1" type="ORF">CW740_05180</name>
</gene>
<name>A0A2K9A495_9GAMM</name>
<organism evidence="1 2">
    <name type="scientific">Kangiella profundi</name>
    <dbReference type="NCBI Taxonomy" id="1561924"/>
    <lineage>
        <taxon>Bacteria</taxon>
        <taxon>Pseudomonadati</taxon>
        <taxon>Pseudomonadota</taxon>
        <taxon>Gammaproteobacteria</taxon>
        <taxon>Kangiellales</taxon>
        <taxon>Kangiellaceae</taxon>
        <taxon>Kangiella</taxon>
    </lineage>
</organism>
<dbReference type="Proteomes" id="UP000232693">
    <property type="component" value="Chromosome"/>
</dbReference>
<dbReference type="RefSeq" id="WP_106646533.1">
    <property type="nucleotide sequence ID" value="NZ_BMGO01000002.1"/>
</dbReference>
<protein>
    <submittedName>
        <fullName evidence="1">Uncharacterized protein</fullName>
    </submittedName>
</protein>
<evidence type="ECO:0000313" key="1">
    <source>
        <dbReference type="EMBL" id="AUD78675.1"/>
    </source>
</evidence>
<dbReference type="KEGG" id="kpd:CW740_05180"/>
<keyword evidence="2" id="KW-1185">Reference proteome</keyword>
<dbReference type="AlphaFoldDB" id="A0A2K9A495"/>
<dbReference type="EMBL" id="CP025120">
    <property type="protein sequence ID" value="AUD78675.1"/>
    <property type="molecule type" value="Genomic_DNA"/>
</dbReference>
<accession>A0A2K9A495</accession>
<proteinExistence type="predicted"/>
<sequence>MDTMIKNINRMYMIVRYSLWLLFIALQLFIGVLIYLQSGNELVAFAMLAKHLPGVMSLLTDAAQRLPLLYQQGWVAHHLPDILWSSACASVLVGLWANQFSLSKLLPLGMACAIFYETLQFFGVTNGTYDHLDWLYSLLAGAVSTLLTYLLLRGSLQYKEDSK</sequence>
<evidence type="ECO:0000313" key="2">
    <source>
        <dbReference type="Proteomes" id="UP000232693"/>
    </source>
</evidence>